<comment type="caution">
    <text evidence="3">The sequence shown here is derived from an EMBL/GenBank/DDBJ whole genome shotgun (WGS) entry which is preliminary data.</text>
</comment>
<dbReference type="RefSeq" id="WP_309261912.1">
    <property type="nucleotide sequence ID" value="NZ_JARUHG010000001.1"/>
</dbReference>
<dbReference type="PANTHER" id="PTHR36114">
    <property type="entry name" value="16.7 KDA PROTEIN IN WHIE LOCUS"/>
    <property type="match status" value="1"/>
</dbReference>
<dbReference type="InterPro" id="IPR014710">
    <property type="entry name" value="RmlC-like_jellyroll"/>
</dbReference>
<dbReference type="PANTHER" id="PTHR36114:SF1">
    <property type="entry name" value="16.7 KDA PROTEIN IN WHIE LOCUS"/>
    <property type="match status" value="1"/>
</dbReference>
<gene>
    <name evidence="3" type="ORF">P8609_07415</name>
</gene>
<name>A0ABU1CEB5_9GAMM</name>
<feature type="region of interest" description="Disordered" evidence="1">
    <location>
        <begin position="100"/>
        <end position="119"/>
    </location>
</feature>
<evidence type="ECO:0000259" key="2">
    <source>
        <dbReference type="Pfam" id="PF07883"/>
    </source>
</evidence>
<organism evidence="3 4">
    <name type="scientific">Lysobacter arvi</name>
    <dbReference type="NCBI Taxonomy" id="3038776"/>
    <lineage>
        <taxon>Bacteria</taxon>
        <taxon>Pseudomonadati</taxon>
        <taxon>Pseudomonadota</taxon>
        <taxon>Gammaproteobacteria</taxon>
        <taxon>Lysobacterales</taxon>
        <taxon>Lysobacteraceae</taxon>
        <taxon>Lysobacter</taxon>
    </lineage>
</organism>
<dbReference type="Pfam" id="PF07883">
    <property type="entry name" value="Cupin_2"/>
    <property type="match status" value="1"/>
</dbReference>
<feature type="compositionally biased region" description="Low complexity" evidence="1">
    <location>
        <begin position="101"/>
        <end position="112"/>
    </location>
</feature>
<dbReference type="InterPro" id="IPR011051">
    <property type="entry name" value="RmlC_Cupin_sf"/>
</dbReference>
<protein>
    <submittedName>
        <fullName evidence="3">Cupin domain-containing protein</fullName>
    </submittedName>
</protein>
<evidence type="ECO:0000313" key="4">
    <source>
        <dbReference type="Proteomes" id="UP001233535"/>
    </source>
</evidence>
<dbReference type="Gene3D" id="2.60.120.10">
    <property type="entry name" value="Jelly Rolls"/>
    <property type="match status" value="1"/>
</dbReference>
<dbReference type="InterPro" id="IPR013096">
    <property type="entry name" value="Cupin_2"/>
</dbReference>
<dbReference type="Proteomes" id="UP001233535">
    <property type="component" value="Unassembled WGS sequence"/>
</dbReference>
<accession>A0ABU1CEB5</accession>
<dbReference type="EMBL" id="JARUHG010000001">
    <property type="protein sequence ID" value="MDR0182799.1"/>
    <property type="molecule type" value="Genomic_DNA"/>
</dbReference>
<dbReference type="InterPro" id="IPR052044">
    <property type="entry name" value="PKS_Associated_Protein"/>
</dbReference>
<dbReference type="SUPFAM" id="SSF51182">
    <property type="entry name" value="RmlC-like cupins"/>
    <property type="match status" value="1"/>
</dbReference>
<feature type="domain" description="Cupin type-2" evidence="2">
    <location>
        <begin position="33"/>
        <end position="98"/>
    </location>
</feature>
<dbReference type="CDD" id="cd02226">
    <property type="entry name" value="cupin_YdbB-like"/>
    <property type="match status" value="1"/>
</dbReference>
<proteinExistence type="predicted"/>
<keyword evidence="4" id="KW-1185">Reference proteome</keyword>
<evidence type="ECO:0000313" key="3">
    <source>
        <dbReference type="EMBL" id="MDR0182799.1"/>
    </source>
</evidence>
<reference evidence="3 4" key="1">
    <citation type="submission" date="2023-04" db="EMBL/GenBank/DDBJ databases">
        <title>Lysobacter sp. strain UC isolated from soil sample.</title>
        <authorList>
            <person name="Choksket S."/>
            <person name="Harshvardhan F."/>
            <person name="Rana R."/>
            <person name="Patil P.B."/>
            <person name="Korpole S."/>
        </authorList>
    </citation>
    <scope>NUCLEOTIDE SEQUENCE [LARGE SCALE GENOMIC DNA]</scope>
    <source>
        <strain evidence="3 4">UC</strain>
    </source>
</reference>
<evidence type="ECO:0000256" key="1">
    <source>
        <dbReference type="SAM" id="MobiDB-lite"/>
    </source>
</evidence>
<sequence length="119" mass="13114">MKTHAPINLVAKLATFGEHWQPRTVATFNGHDIMVVKVKGEFVWHSHADSDDLFLVLHGRIRIDLRDGAVELGPGELFVVPRGVEHRPVAVEEAHLMLIEPTGTPNTGDPGTAAERRVI</sequence>